<dbReference type="SUPFAM" id="SSF48726">
    <property type="entry name" value="Immunoglobulin"/>
    <property type="match status" value="1"/>
</dbReference>
<dbReference type="InterPro" id="IPR013783">
    <property type="entry name" value="Ig-like_fold"/>
</dbReference>
<evidence type="ECO:0000313" key="2">
    <source>
        <dbReference type="EMBL" id="KAF7422154.1"/>
    </source>
</evidence>
<protein>
    <recommendedName>
        <fullName evidence="1">Ig-like domain-containing protein</fullName>
    </recommendedName>
</protein>
<keyword evidence="3" id="KW-1185">Reference proteome</keyword>
<proteinExistence type="predicted"/>
<feature type="domain" description="Ig-like" evidence="1">
    <location>
        <begin position="1"/>
        <end position="68"/>
    </location>
</feature>
<evidence type="ECO:0000313" key="3">
    <source>
        <dbReference type="Proteomes" id="UP000600918"/>
    </source>
</evidence>
<sequence length="97" mass="10589">MGSGEGLVMVYKDNRAYPWPGGESHFILYPESANQTIYTQEVRSSDAGRYSCQARNDTTILEGDITLTVLGAAGVSNDRELHVFTGQQALPVASRHN</sequence>
<organism evidence="2 3">
    <name type="scientific">Vespula pensylvanica</name>
    <name type="common">Western yellow jacket</name>
    <name type="synonym">Wasp</name>
    <dbReference type="NCBI Taxonomy" id="30213"/>
    <lineage>
        <taxon>Eukaryota</taxon>
        <taxon>Metazoa</taxon>
        <taxon>Ecdysozoa</taxon>
        <taxon>Arthropoda</taxon>
        <taxon>Hexapoda</taxon>
        <taxon>Insecta</taxon>
        <taxon>Pterygota</taxon>
        <taxon>Neoptera</taxon>
        <taxon>Endopterygota</taxon>
        <taxon>Hymenoptera</taxon>
        <taxon>Apocrita</taxon>
        <taxon>Aculeata</taxon>
        <taxon>Vespoidea</taxon>
        <taxon>Vespidae</taxon>
        <taxon>Vespinae</taxon>
        <taxon>Vespula</taxon>
    </lineage>
</organism>
<dbReference type="Proteomes" id="UP000600918">
    <property type="component" value="Unassembled WGS sequence"/>
</dbReference>
<name>A0A834NZR9_VESPE</name>
<evidence type="ECO:0000259" key="1">
    <source>
        <dbReference type="PROSITE" id="PS50835"/>
    </source>
</evidence>
<dbReference type="AlphaFoldDB" id="A0A834NZR9"/>
<reference evidence="2" key="1">
    <citation type="journal article" date="2020" name="G3 (Bethesda)">
        <title>High-Quality Assemblies for Three Invasive Social Wasps from the &lt;i&gt;Vespula&lt;/i&gt; Genus.</title>
        <authorList>
            <person name="Harrop T.W.R."/>
            <person name="Guhlin J."/>
            <person name="McLaughlin G.M."/>
            <person name="Permina E."/>
            <person name="Stockwell P."/>
            <person name="Gilligan J."/>
            <person name="Le Lec M.F."/>
            <person name="Gruber M.A.M."/>
            <person name="Quinn O."/>
            <person name="Lovegrove M."/>
            <person name="Duncan E.J."/>
            <person name="Remnant E.J."/>
            <person name="Van Eeckhoven J."/>
            <person name="Graham B."/>
            <person name="Knapp R.A."/>
            <person name="Langford K.W."/>
            <person name="Kronenberg Z."/>
            <person name="Press M.O."/>
            <person name="Eacker S.M."/>
            <person name="Wilson-Rankin E.E."/>
            <person name="Purcell J."/>
            <person name="Lester P.J."/>
            <person name="Dearden P.K."/>
        </authorList>
    </citation>
    <scope>NUCLEOTIDE SEQUENCE</scope>
    <source>
        <strain evidence="2">Volc-1</strain>
    </source>
</reference>
<dbReference type="Gene3D" id="2.60.40.10">
    <property type="entry name" value="Immunoglobulins"/>
    <property type="match status" value="1"/>
</dbReference>
<dbReference type="PROSITE" id="PS50835">
    <property type="entry name" value="IG_LIKE"/>
    <property type="match status" value="1"/>
</dbReference>
<accession>A0A834NZR9</accession>
<dbReference type="InterPro" id="IPR036179">
    <property type="entry name" value="Ig-like_dom_sf"/>
</dbReference>
<dbReference type="EMBL" id="JACSDY010000008">
    <property type="protein sequence ID" value="KAF7422154.1"/>
    <property type="molecule type" value="Genomic_DNA"/>
</dbReference>
<comment type="caution">
    <text evidence="2">The sequence shown here is derived from an EMBL/GenBank/DDBJ whole genome shotgun (WGS) entry which is preliminary data.</text>
</comment>
<dbReference type="InterPro" id="IPR007110">
    <property type="entry name" value="Ig-like_dom"/>
</dbReference>
<gene>
    <name evidence="2" type="ORF">H0235_009990</name>
</gene>